<dbReference type="RefSeq" id="YP_009036503.1">
    <property type="nucleotide sequence ID" value="NC_024213.1"/>
</dbReference>
<dbReference type="SUPFAM" id="SSF52540">
    <property type="entry name" value="P-loop containing nucleoside triphosphate hydrolases"/>
    <property type="match status" value="1"/>
</dbReference>
<keyword evidence="1" id="KW-0808">Transferase</keyword>
<evidence type="ECO:0000313" key="1">
    <source>
        <dbReference type="EMBL" id="AHZ10072.1"/>
    </source>
</evidence>
<organism evidence="1 2">
    <name type="scientific">Bacillus phage Hakuna</name>
    <dbReference type="NCBI Taxonomy" id="1486659"/>
    <lineage>
        <taxon>Viruses</taxon>
        <taxon>Duplodnaviria</taxon>
        <taxon>Heunggongvirae</taxon>
        <taxon>Uroviricota</taxon>
        <taxon>Caudoviricetes</taxon>
        <taxon>Herelleviridae</taxon>
        <taxon>Bastillevirinae</taxon>
        <taxon>Wphvirus</taxon>
        <taxon>Wphvirus hakuna</taxon>
    </lineage>
</organism>
<reference evidence="2" key="1">
    <citation type="submission" date="2014-09" db="EMBL/GenBank/DDBJ databases">
        <authorList>
            <person name="Sauder A.B."/>
            <person name="McKenzie Q.R."/>
            <person name="Temple L.M."/>
            <person name="Alexis B.K."/>
            <person name="Al-Atrache Z."/>
            <person name="Lewis L.O."/>
            <person name="Loesser-Casey K.E."/>
            <person name="Mitchell K.J."/>
        </authorList>
    </citation>
    <scope>NUCLEOTIDE SEQUENCE [LARGE SCALE GENOMIC DNA]</scope>
</reference>
<dbReference type="EMBL" id="KJ489399">
    <property type="protein sequence ID" value="AHZ10072.1"/>
    <property type="molecule type" value="Genomic_DNA"/>
</dbReference>
<dbReference type="GO" id="GO:0016301">
    <property type="term" value="F:kinase activity"/>
    <property type="evidence" value="ECO:0007669"/>
    <property type="project" value="UniProtKB-KW"/>
</dbReference>
<dbReference type="KEGG" id="vg:19526054"/>
<dbReference type="InterPro" id="IPR027417">
    <property type="entry name" value="P-loop_NTPase"/>
</dbReference>
<keyword evidence="1" id="KW-0418">Kinase</keyword>
<dbReference type="Gene3D" id="3.40.50.300">
    <property type="entry name" value="P-loop containing nucleotide triphosphate hydrolases"/>
    <property type="match status" value="1"/>
</dbReference>
<sequence>MMSYKDTHHTFERLGIKHKIAITGLSRTGKSTAADYLSEMYGFYVYDMSDDLKLDYDEDARRGPYEFAYHEGKPREGYQLFGQLKRFVHGDDYWIDKVQNRISRDSSAIQNRKYETGAVSLRNNPHQKVLLTGLRQPNEFEYARANGFTIIRLEVDEDIRIERIKASGEVVDEKTIKHETEATLMNEKVDYVVKNNTNNPENMIDWLDEIAREVINGGRF</sequence>
<dbReference type="Pfam" id="PF13238">
    <property type="entry name" value="AAA_18"/>
    <property type="match status" value="1"/>
</dbReference>
<protein>
    <submittedName>
        <fullName evidence="1">Adenylate kinase</fullName>
    </submittedName>
</protein>
<dbReference type="Proteomes" id="UP000026900">
    <property type="component" value="Segment"/>
</dbReference>
<keyword evidence="2" id="KW-1185">Reference proteome</keyword>
<evidence type="ECO:0000313" key="2">
    <source>
        <dbReference type="Proteomes" id="UP000026900"/>
    </source>
</evidence>
<proteinExistence type="predicted"/>
<name>A0A024B101_9CAUD</name>
<dbReference type="GeneID" id="19526054"/>
<accession>A0A024B101</accession>